<accession>A0A1H9A8D5</accession>
<evidence type="ECO:0000313" key="3">
    <source>
        <dbReference type="Proteomes" id="UP000198999"/>
    </source>
</evidence>
<dbReference type="Pfam" id="PF03544">
    <property type="entry name" value="TonB_C"/>
    <property type="match status" value="1"/>
</dbReference>
<dbReference type="RefSeq" id="WP_143064724.1">
    <property type="nucleotide sequence ID" value="NZ_FOFN01000001.1"/>
</dbReference>
<keyword evidence="3" id="KW-1185">Reference proteome</keyword>
<evidence type="ECO:0000259" key="1">
    <source>
        <dbReference type="Pfam" id="PF03544"/>
    </source>
</evidence>
<dbReference type="GO" id="GO:0055085">
    <property type="term" value="P:transmembrane transport"/>
    <property type="evidence" value="ECO:0007669"/>
    <property type="project" value="InterPro"/>
</dbReference>
<protein>
    <submittedName>
        <fullName evidence="2">Antitoxin component YwqK of the YwqJK toxin-antitoxin module</fullName>
    </submittedName>
</protein>
<dbReference type="Pfam" id="PF07661">
    <property type="entry name" value="MORN_2"/>
    <property type="match status" value="5"/>
</dbReference>
<reference evidence="2 3" key="1">
    <citation type="submission" date="2016-10" db="EMBL/GenBank/DDBJ databases">
        <authorList>
            <person name="de Groot N.N."/>
        </authorList>
    </citation>
    <scope>NUCLEOTIDE SEQUENCE [LARGE SCALE GENOMIC DNA]</scope>
    <source>
        <strain evidence="2 3">DSM 21035</strain>
    </source>
</reference>
<dbReference type="InterPro" id="IPR011652">
    <property type="entry name" value="MORN_2"/>
</dbReference>
<feature type="domain" description="TonB C-terminal" evidence="1">
    <location>
        <begin position="288"/>
        <end position="360"/>
    </location>
</feature>
<dbReference type="Gene3D" id="2.20.110.10">
    <property type="entry name" value="Histone H3 K4-specific methyltransferase SET7/9 N-terminal domain"/>
    <property type="match status" value="1"/>
</dbReference>
<dbReference type="Gene3D" id="3.30.1150.10">
    <property type="match status" value="1"/>
</dbReference>
<sequence>MRYSFIFLLLCSTLYSFSQKIIEDGPFVKYFENGQVKTSGHYEDNKKVGDWQDFYETGELKMTYSYTDGKMDTERKSFFKSGIVKTERTLINGDKVFKKYFDTGKLHFEKKVDGGYAREYFINGNLKSEGQYVDKELSGIWKKYYETGELEWEVAYVDNYKQGRYTQFYKNQNIKVEGENKKDKIHGLEKRYDTNGKLKWEGKYSDGKLHGKWTEYSSDGSNLDDVKFKNGVLLNNSNTNLEPTLVPDGFNERIPIYPGCENVLGFKNQKKCLSKSISEHVAKSFNTEMAANLGLEGRQRVNVIFKIDKQGKVIDAKSRAPHPLLEIEAIRVVKLLPKMKPGMQLGKPVVVPYSLPIVFAVQEKRKN</sequence>
<dbReference type="OrthoDB" id="1524045at2"/>
<dbReference type="EMBL" id="FOFN01000001">
    <property type="protein sequence ID" value="SEP72747.1"/>
    <property type="molecule type" value="Genomic_DNA"/>
</dbReference>
<organism evidence="2 3">
    <name type="scientific">Hyunsoonleella jejuensis</name>
    <dbReference type="NCBI Taxonomy" id="419940"/>
    <lineage>
        <taxon>Bacteria</taxon>
        <taxon>Pseudomonadati</taxon>
        <taxon>Bacteroidota</taxon>
        <taxon>Flavobacteriia</taxon>
        <taxon>Flavobacteriales</taxon>
        <taxon>Flavobacteriaceae</taxon>
    </lineage>
</organism>
<evidence type="ECO:0000313" key="2">
    <source>
        <dbReference type="EMBL" id="SEP72747.1"/>
    </source>
</evidence>
<dbReference type="SUPFAM" id="SSF74653">
    <property type="entry name" value="TolA/TonB C-terminal domain"/>
    <property type="match status" value="1"/>
</dbReference>
<dbReference type="AlphaFoldDB" id="A0A1H9A8D5"/>
<dbReference type="STRING" id="419940.SAMN05421824_0162"/>
<name>A0A1H9A8D5_9FLAO</name>
<dbReference type="SUPFAM" id="SSF82185">
    <property type="entry name" value="Histone H3 K4-specific methyltransferase SET7/9 N-terminal domain"/>
    <property type="match status" value="2"/>
</dbReference>
<dbReference type="PANTHER" id="PTHR33706:SF1">
    <property type="entry name" value="TPR REPEAT PROTEIN"/>
    <property type="match status" value="1"/>
</dbReference>
<proteinExistence type="predicted"/>
<gene>
    <name evidence="2" type="ORF">SAMN05421824_0162</name>
</gene>
<dbReference type="InterPro" id="IPR037682">
    <property type="entry name" value="TonB_C"/>
</dbReference>
<dbReference type="PANTHER" id="PTHR33706">
    <property type="entry name" value="MORN VARIANT REPEAT PROTEIN"/>
    <property type="match status" value="1"/>
</dbReference>
<dbReference type="Gene3D" id="3.90.930.1">
    <property type="match status" value="1"/>
</dbReference>
<dbReference type="Proteomes" id="UP000198999">
    <property type="component" value="Unassembled WGS sequence"/>
</dbReference>